<evidence type="ECO:0000313" key="2">
    <source>
        <dbReference type="Proteomes" id="UP000639772"/>
    </source>
</evidence>
<sequence length="103" mass="11718">MVSRASAHYRSLPAPDSLGAYGHSSRCCLENLILSEERLLHISHNKAFVYCSREYELTDFKVPKMCGSMALLFHKNIVVAIFTRLLVYQVSGIYKDEQGIIKH</sequence>
<organism evidence="1 2">
    <name type="scientific">Vanilla planifolia</name>
    <name type="common">Vanilla</name>
    <dbReference type="NCBI Taxonomy" id="51239"/>
    <lineage>
        <taxon>Eukaryota</taxon>
        <taxon>Viridiplantae</taxon>
        <taxon>Streptophyta</taxon>
        <taxon>Embryophyta</taxon>
        <taxon>Tracheophyta</taxon>
        <taxon>Spermatophyta</taxon>
        <taxon>Magnoliopsida</taxon>
        <taxon>Liliopsida</taxon>
        <taxon>Asparagales</taxon>
        <taxon>Orchidaceae</taxon>
        <taxon>Vanilloideae</taxon>
        <taxon>Vanilleae</taxon>
        <taxon>Vanilla</taxon>
    </lineage>
</organism>
<proteinExistence type="predicted"/>
<reference evidence="1 2" key="1">
    <citation type="journal article" date="2020" name="Nat. Food">
        <title>A phased Vanilla planifolia genome enables genetic improvement of flavour and production.</title>
        <authorList>
            <person name="Hasing T."/>
            <person name="Tang H."/>
            <person name="Brym M."/>
            <person name="Khazi F."/>
            <person name="Huang T."/>
            <person name="Chambers A.H."/>
        </authorList>
    </citation>
    <scope>NUCLEOTIDE SEQUENCE [LARGE SCALE GENOMIC DNA]</scope>
    <source>
        <tissue evidence="1">Leaf</tissue>
    </source>
</reference>
<dbReference type="Proteomes" id="UP000639772">
    <property type="component" value="Chromosome 6"/>
</dbReference>
<dbReference type="AlphaFoldDB" id="A0A835V0M5"/>
<dbReference type="EMBL" id="JADCNM010000006">
    <property type="protein sequence ID" value="KAG0478736.1"/>
    <property type="molecule type" value="Genomic_DNA"/>
</dbReference>
<comment type="caution">
    <text evidence="1">The sequence shown here is derived from an EMBL/GenBank/DDBJ whole genome shotgun (WGS) entry which is preliminary data.</text>
</comment>
<protein>
    <submittedName>
        <fullName evidence="1">Uncharacterized protein</fullName>
    </submittedName>
</protein>
<accession>A0A835V0M5</accession>
<evidence type="ECO:0000313" key="1">
    <source>
        <dbReference type="EMBL" id="KAG0478736.1"/>
    </source>
</evidence>
<name>A0A835V0M5_VANPL</name>
<gene>
    <name evidence="1" type="ORF">HPP92_013455</name>
</gene>